<accession>A0AAV4VX08</accession>
<keyword evidence="3" id="KW-1185">Reference proteome</keyword>
<sequence length="89" mass="9649">MGKEQQASQYLAHADIKRATRRERALGPFAKATQARPKPESALSSASHQEKSRSDSFSSLISSVSPQKLSFTSNDAAAGEITARVSWKN</sequence>
<reference evidence="2 3" key="1">
    <citation type="submission" date="2021-06" db="EMBL/GenBank/DDBJ databases">
        <title>Caerostris darwini draft genome.</title>
        <authorList>
            <person name="Kono N."/>
            <person name="Arakawa K."/>
        </authorList>
    </citation>
    <scope>NUCLEOTIDE SEQUENCE [LARGE SCALE GENOMIC DNA]</scope>
</reference>
<dbReference type="AlphaFoldDB" id="A0AAV4VX08"/>
<dbReference type="Proteomes" id="UP001054837">
    <property type="component" value="Unassembled WGS sequence"/>
</dbReference>
<evidence type="ECO:0000313" key="2">
    <source>
        <dbReference type="EMBL" id="GIY74405.1"/>
    </source>
</evidence>
<name>A0AAV4VX08_9ARAC</name>
<gene>
    <name evidence="2" type="ORF">CDAR_226911</name>
</gene>
<evidence type="ECO:0000256" key="1">
    <source>
        <dbReference type="SAM" id="MobiDB-lite"/>
    </source>
</evidence>
<feature type="region of interest" description="Disordered" evidence="1">
    <location>
        <begin position="1"/>
        <end position="59"/>
    </location>
</feature>
<organism evidence="2 3">
    <name type="scientific">Caerostris darwini</name>
    <dbReference type="NCBI Taxonomy" id="1538125"/>
    <lineage>
        <taxon>Eukaryota</taxon>
        <taxon>Metazoa</taxon>
        <taxon>Ecdysozoa</taxon>
        <taxon>Arthropoda</taxon>
        <taxon>Chelicerata</taxon>
        <taxon>Arachnida</taxon>
        <taxon>Araneae</taxon>
        <taxon>Araneomorphae</taxon>
        <taxon>Entelegynae</taxon>
        <taxon>Araneoidea</taxon>
        <taxon>Araneidae</taxon>
        <taxon>Caerostris</taxon>
    </lineage>
</organism>
<feature type="compositionally biased region" description="Basic and acidic residues" evidence="1">
    <location>
        <begin position="14"/>
        <end position="25"/>
    </location>
</feature>
<dbReference type="EMBL" id="BPLQ01013751">
    <property type="protein sequence ID" value="GIY74405.1"/>
    <property type="molecule type" value="Genomic_DNA"/>
</dbReference>
<proteinExistence type="predicted"/>
<comment type="caution">
    <text evidence="2">The sequence shown here is derived from an EMBL/GenBank/DDBJ whole genome shotgun (WGS) entry which is preliminary data.</text>
</comment>
<evidence type="ECO:0000313" key="3">
    <source>
        <dbReference type="Proteomes" id="UP001054837"/>
    </source>
</evidence>
<protein>
    <submittedName>
        <fullName evidence="2">Uncharacterized protein</fullName>
    </submittedName>
</protein>